<dbReference type="Proteomes" id="UP000010716">
    <property type="component" value="Unassembled WGS sequence"/>
</dbReference>
<accession>F5LB95</accession>
<reference evidence="2 4" key="1">
    <citation type="journal article" date="2011" name="J. Bacteriol.">
        <title>Draft genome sequence of the thermoalkaliphilic Caldalkalibacillus thermarum strain TA2.A1.</title>
        <authorList>
            <person name="Kalamorz F."/>
            <person name="Keis S."/>
            <person name="McMillan D.G."/>
            <person name="Olsson K."/>
            <person name="Stanton J.A."/>
            <person name="Stockwell P."/>
            <person name="Black M.A."/>
            <person name="Klingeman D.M."/>
            <person name="Land M.L."/>
            <person name="Han C.S."/>
            <person name="Martin S.L."/>
            <person name="Becher S.A."/>
            <person name="Peddie C.J."/>
            <person name="Morgan H.W."/>
            <person name="Matthies D."/>
            <person name="Preiss L."/>
            <person name="Meier T."/>
            <person name="Brown S.D."/>
            <person name="Cook G.M."/>
        </authorList>
    </citation>
    <scope>NUCLEOTIDE SEQUENCE [LARGE SCALE GENOMIC DNA]</scope>
    <source>
        <strain evidence="2 4">TA2.A1</strain>
    </source>
</reference>
<dbReference type="RefSeq" id="WP_007506620.1">
    <property type="nucleotide sequence ID" value="NZ_AFCE01000227.1"/>
</dbReference>
<protein>
    <submittedName>
        <fullName evidence="2">Uncharacterized protein</fullName>
    </submittedName>
</protein>
<keyword evidence="1" id="KW-0732">Signal</keyword>
<feature type="chain" id="PRO_5044483305" evidence="1">
    <location>
        <begin position="24"/>
        <end position="237"/>
    </location>
</feature>
<name>F5LB95_CALTT</name>
<evidence type="ECO:0000256" key="1">
    <source>
        <dbReference type="SAM" id="SignalP"/>
    </source>
</evidence>
<dbReference type="AlphaFoldDB" id="F5LB95"/>
<dbReference type="KEGG" id="cthu:HUR95_03775"/>
<dbReference type="EMBL" id="CP082237">
    <property type="protein sequence ID" value="QZT34507.1"/>
    <property type="molecule type" value="Genomic_DNA"/>
</dbReference>
<dbReference type="eggNOG" id="ENOG5032ZRY">
    <property type="taxonomic scope" value="Bacteria"/>
</dbReference>
<evidence type="ECO:0000313" key="2">
    <source>
        <dbReference type="EMBL" id="EGL81390.1"/>
    </source>
</evidence>
<dbReference type="Proteomes" id="UP000825179">
    <property type="component" value="Chromosome"/>
</dbReference>
<reference evidence="3 5" key="2">
    <citation type="journal article" date="2020" name="Extremophiles">
        <title>Genomic analysis of Caldalkalibacillus thermarum TA2.A1 reveals aerobic alkaliphilic metabolism and evolutionary hallmarks linking alkaliphilic bacteria and plant life.</title>
        <authorList>
            <person name="de Jong S.I."/>
            <person name="van den Broek M.A."/>
            <person name="Merkel A.Y."/>
            <person name="de la Torre Cortes P."/>
            <person name="Kalamorz F."/>
            <person name="Cook G.M."/>
            <person name="van Loosdrecht M.C.M."/>
            <person name="McMillan D.G.G."/>
        </authorList>
    </citation>
    <scope>NUCLEOTIDE SEQUENCE [LARGE SCALE GENOMIC DNA]</scope>
    <source>
        <strain evidence="3 5">TA2.A1</strain>
    </source>
</reference>
<dbReference type="OrthoDB" id="2413656at2"/>
<feature type="signal peptide" evidence="1">
    <location>
        <begin position="1"/>
        <end position="23"/>
    </location>
</feature>
<evidence type="ECO:0000313" key="4">
    <source>
        <dbReference type="Proteomes" id="UP000010716"/>
    </source>
</evidence>
<proteinExistence type="predicted"/>
<dbReference type="EMBL" id="AFCE01000227">
    <property type="protein sequence ID" value="EGL81390.1"/>
    <property type="molecule type" value="Genomic_DNA"/>
</dbReference>
<organism evidence="2 4">
    <name type="scientific">Caldalkalibacillus thermarum (strain TA2.A1)</name>
    <dbReference type="NCBI Taxonomy" id="986075"/>
    <lineage>
        <taxon>Bacteria</taxon>
        <taxon>Bacillati</taxon>
        <taxon>Bacillota</taxon>
        <taxon>Bacilli</taxon>
        <taxon>Bacillales</taxon>
        <taxon>Bacillaceae</taxon>
        <taxon>Caldalkalibacillus</taxon>
    </lineage>
</organism>
<evidence type="ECO:0000313" key="5">
    <source>
        <dbReference type="Proteomes" id="UP000825179"/>
    </source>
</evidence>
<reference evidence="3" key="3">
    <citation type="submission" date="2021-08" db="EMBL/GenBank/DDBJ databases">
        <authorList>
            <person name="de Jong S."/>
            <person name="van den Broek M."/>
            <person name="Merkel A."/>
            <person name="de la Torre Cortes P."/>
            <person name="Kalamorz F."/>
            <person name="Cook G."/>
            <person name="van Loosdrecht M."/>
            <person name="McMillan D."/>
        </authorList>
    </citation>
    <scope>NUCLEOTIDE SEQUENCE</scope>
    <source>
        <strain evidence="3">TA2.A1</strain>
    </source>
</reference>
<evidence type="ECO:0000313" key="3">
    <source>
        <dbReference type="EMBL" id="QZT34507.1"/>
    </source>
</evidence>
<sequence>MKKLVFFMMVFFLVFSTSVSVFASTPVNGRATVIISSKYDTSKLTTQQIQELEKANWKVTEDGLYFSAPMTGELLINGEVVQLNSDGTFYVEGSPESIKIQHDGKNLEVKKNKEGFYVFNYVVDWDSAWDAMDNIHKNDENGTPITVNQYYKKYKPGDKVHCNRFNGPLTDDVHYPKTHWRAYVNFAGSDCQLAITRSNPVGKLCALDYTSSPWCNGSGGPAACSKVIGHSTKYHRH</sequence>
<keyword evidence="5" id="KW-1185">Reference proteome</keyword>
<gene>
    <name evidence="2" type="ORF">CathTA2_0083</name>
    <name evidence="3" type="ORF">HUR95_03775</name>
</gene>